<dbReference type="EMBL" id="SGUG01000010">
    <property type="protein sequence ID" value="MDG0862559.1"/>
    <property type="molecule type" value="Genomic_DNA"/>
</dbReference>
<sequence>MCNLPASPPPYSGDAVKAPILLSLLLACATPARADEIVLASPDYWCPFSCKAGAAQEGFTVDIVREIFAAAGHRVRLVNENYSRALIDVRAGTYTATPSTFHEEAPDFVFPAQPISRNRYCVYVAAGSRWSYRGAASLAELAQVGVIRDYSYGAALDAAIKAAPQRFEVHTGDGLTERMLRRLQLGRMDAFIEEENLVAYTLKQHPGLAARNAGCEAPSYAYMAISPRHPRAQDYARTFSQGMQKLRRSGRLKAILAGYGLAEWPAPQSH</sequence>
<name>A0A9X4R4W6_9BURK</name>
<feature type="signal peptide" evidence="1">
    <location>
        <begin position="1"/>
        <end position="34"/>
    </location>
</feature>
<protein>
    <submittedName>
        <fullName evidence="2">Transporter substrate-binding domain-containing protein</fullName>
    </submittedName>
</protein>
<dbReference type="PANTHER" id="PTHR35936">
    <property type="entry name" value="MEMBRANE-BOUND LYTIC MUREIN TRANSGLYCOSYLASE F"/>
    <property type="match status" value="1"/>
</dbReference>
<organism evidence="2 3">
    <name type="scientific">Pelomonas aquatica</name>
    <dbReference type="NCBI Taxonomy" id="431058"/>
    <lineage>
        <taxon>Bacteria</taxon>
        <taxon>Pseudomonadati</taxon>
        <taxon>Pseudomonadota</taxon>
        <taxon>Betaproteobacteria</taxon>
        <taxon>Burkholderiales</taxon>
        <taxon>Sphaerotilaceae</taxon>
        <taxon>Roseateles</taxon>
    </lineage>
</organism>
<evidence type="ECO:0000313" key="2">
    <source>
        <dbReference type="EMBL" id="MDG0862559.1"/>
    </source>
</evidence>
<keyword evidence="3" id="KW-1185">Reference proteome</keyword>
<comment type="caution">
    <text evidence="2">The sequence shown here is derived from an EMBL/GenBank/DDBJ whole genome shotgun (WGS) entry which is preliminary data.</text>
</comment>
<accession>A0A9X4R4W6</accession>
<dbReference type="SUPFAM" id="SSF53850">
    <property type="entry name" value="Periplasmic binding protein-like II"/>
    <property type="match status" value="1"/>
</dbReference>
<dbReference type="Proteomes" id="UP001152766">
    <property type="component" value="Unassembled WGS sequence"/>
</dbReference>
<keyword evidence="1" id="KW-0732">Signal</keyword>
<dbReference type="Gene3D" id="3.40.190.10">
    <property type="entry name" value="Periplasmic binding protein-like II"/>
    <property type="match status" value="2"/>
</dbReference>
<proteinExistence type="predicted"/>
<gene>
    <name evidence="2" type="ORF">EXJ73_08760</name>
</gene>
<reference evidence="2" key="1">
    <citation type="submission" date="2019-02" db="EMBL/GenBank/DDBJ databases">
        <title>Draft genome of the type strain Pelomonas aquatica CCUG 52575T.</title>
        <authorList>
            <person name="Gomila M."/>
            <person name="Lalucat J."/>
        </authorList>
    </citation>
    <scope>NUCLEOTIDE SEQUENCE</scope>
    <source>
        <strain evidence="2">CCUG 52575</strain>
    </source>
</reference>
<dbReference type="PANTHER" id="PTHR35936:SF25">
    <property type="entry name" value="ABC TRANSPORTER SUBSTRATE-BINDING PROTEIN"/>
    <property type="match status" value="1"/>
</dbReference>
<evidence type="ECO:0000313" key="3">
    <source>
        <dbReference type="Proteomes" id="UP001152766"/>
    </source>
</evidence>
<feature type="chain" id="PRO_5040803523" evidence="1">
    <location>
        <begin position="35"/>
        <end position="270"/>
    </location>
</feature>
<evidence type="ECO:0000256" key="1">
    <source>
        <dbReference type="SAM" id="SignalP"/>
    </source>
</evidence>
<dbReference type="AlphaFoldDB" id="A0A9X4R4W6"/>